<dbReference type="InterPro" id="IPR039840">
    <property type="entry name" value="NAA80"/>
</dbReference>
<protein>
    <recommendedName>
        <fullName evidence="2">N-acetyltransferase domain-containing protein</fullName>
    </recommendedName>
</protein>
<dbReference type="Gene3D" id="3.40.630.30">
    <property type="match status" value="1"/>
</dbReference>
<dbReference type="EMBL" id="CALNXJ010000023">
    <property type="protein sequence ID" value="CAH3128181.1"/>
    <property type="molecule type" value="Genomic_DNA"/>
</dbReference>
<dbReference type="PANTHER" id="PTHR13538:SF4">
    <property type="entry name" value="N-ALPHA-ACETYLTRANSFERASE 80"/>
    <property type="match status" value="1"/>
</dbReference>
<feature type="region of interest" description="Disordered" evidence="1">
    <location>
        <begin position="241"/>
        <end position="270"/>
    </location>
</feature>
<organism evidence="3 4">
    <name type="scientific">Pocillopora meandrina</name>
    <dbReference type="NCBI Taxonomy" id="46732"/>
    <lineage>
        <taxon>Eukaryota</taxon>
        <taxon>Metazoa</taxon>
        <taxon>Cnidaria</taxon>
        <taxon>Anthozoa</taxon>
        <taxon>Hexacorallia</taxon>
        <taxon>Scleractinia</taxon>
        <taxon>Astrocoeniina</taxon>
        <taxon>Pocilloporidae</taxon>
        <taxon>Pocillopora</taxon>
    </lineage>
</organism>
<keyword evidence="4" id="KW-1185">Reference proteome</keyword>
<dbReference type="GO" id="GO:1905502">
    <property type="term" value="F:acetyl-CoA binding"/>
    <property type="evidence" value="ECO:0007669"/>
    <property type="project" value="TreeGrafter"/>
</dbReference>
<dbReference type="Pfam" id="PF00583">
    <property type="entry name" value="Acetyltransf_1"/>
    <property type="match status" value="1"/>
</dbReference>
<dbReference type="CDD" id="cd04301">
    <property type="entry name" value="NAT_SF"/>
    <property type="match status" value="1"/>
</dbReference>
<feature type="compositionally biased region" description="Pro residues" evidence="1">
    <location>
        <begin position="245"/>
        <end position="262"/>
    </location>
</feature>
<dbReference type="PROSITE" id="PS51186">
    <property type="entry name" value="GNAT"/>
    <property type="match status" value="1"/>
</dbReference>
<dbReference type="InterPro" id="IPR000182">
    <property type="entry name" value="GNAT_dom"/>
</dbReference>
<dbReference type="SUPFAM" id="SSF55729">
    <property type="entry name" value="Acyl-CoA N-acyltransferases (Nat)"/>
    <property type="match status" value="1"/>
</dbReference>
<reference evidence="3 4" key="1">
    <citation type="submission" date="2022-05" db="EMBL/GenBank/DDBJ databases">
        <authorList>
            <consortium name="Genoscope - CEA"/>
            <person name="William W."/>
        </authorList>
    </citation>
    <scope>NUCLEOTIDE SEQUENCE [LARGE SCALE GENOMIC DNA]</scope>
</reference>
<evidence type="ECO:0000313" key="4">
    <source>
        <dbReference type="Proteomes" id="UP001159428"/>
    </source>
</evidence>
<dbReference type="PANTHER" id="PTHR13538">
    <property type="entry name" value="N-ACETYLTRANSFERASE 6"/>
    <property type="match status" value="1"/>
</dbReference>
<comment type="caution">
    <text evidence="3">The sequence shown here is derived from an EMBL/GenBank/DDBJ whole genome shotgun (WGS) entry which is preliminary data.</text>
</comment>
<name>A0AAU9WW46_9CNID</name>
<evidence type="ECO:0000313" key="3">
    <source>
        <dbReference type="EMBL" id="CAH3128181.1"/>
    </source>
</evidence>
<proteinExistence type="predicted"/>
<dbReference type="AlphaFoldDB" id="A0AAU9WW46"/>
<feature type="domain" description="N-acetyltransferase" evidence="2">
    <location>
        <begin position="9"/>
        <end position="154"/>
    </location>
</feature>
<dbReference type="Proteomes" id="UP001159428">
    <property type="component" value="Unassembled WGS sequence"/>
</dbReference>
<evidence type="ECO:0000256" key="1">
    <source>
        <dbReference type="SAM" id="MobiDB-lite"/>
    </source>
</evidence>
<evidence type="ECO:0000259" key="2">
    <source>
        <dbReference type="PROSITE" id="PS51186"/>
    </source>
</evidence>
<dbReference type="GO" id="GO:0008080">
    <property type="term" value="F:N-acetyltransferase activity"/>
    <property type="evidence" value="ECO:0007669"/>
    <property type="project" value="InterPro"/>
</dbReference>
<accession>A0AAU9WW46</accession>
<feature type="region of interest" description="Disordered" evidence="1">
    <location>
        <begin position="199"/>
        <end position="221"/>
    </location>
</feature>
<dbReference type="GO" id="GO:0005737">
    <property type="term" value="C:cytoplasm"/>
    <property type="evidence" value="ECO:0007669"/>
    <property type="project" value="TreeGrafter"/>
</dbReference>
<dbReference type="InterPro" id="IPR016181">
    <property type="entry name" value="Acyl_CoA_acyltransferase"/>
</dbReference>
<gene>
    <name evidence="3" type="ORF">PMEA_00013347</name>
</gene>
<sequence>MEDENLSFVLLRNHPEFLEETAILLNSEWSKTLEGRLHYLAEGQDDLPCSLIISLKNDKAHTRVIGHCRLNKVLGKPKASFLTCVVIEKAYRGCGLGRKLMQLTESYASQLGLTAIYLTTSNKYEFYKHLGYHECTQVTPIKASSSLFTNSQLNLLGEQVGEGDNLTVNQGEYDLPRFSPENSVSRNQEAMFNELNQREKEQNIHKQQQEIDNDHGARERETSCCSSSLVQLTEAVTLTSLQQASPPPPLPPPPPPPPPPLPLSLQSPPSQLRSILAKSTWMMKELIS</sequence>